<keyword evidence="2" id="KW-1185">Reference proteome</keyword>
<sequence>MTKIQQEIQDRLNKRVKELSDAQKRRALHLESVLVNFEKKKKPIKTIRDYVELVKLQRSLLGYDTVQRQEVVPVQSLRGLFEAADTEQGVADPSSSEVLRR</sequence>
<comment type="caution">
    <text evidence="1">The sequence shown here is derived from an EMBL/GenBank/DDBJ whole genome shotgun (WGS) entry which is preliminary data.</text>
</comment>
<evidence type="ECO:0000313" key="2">
    <source>
        <dbReference type="Proteomes" id="UP001196980"/>
    </source>
</evidence>
<evidence type="ECO:0000313" key="1">
    <source>
        <dbReference type="EMBL" id="MBV6342025.1"/>
    </source>
</evidence>
<name>A0ABS6S0C0_9BACT</name>
<accession>A0ABS6S0C0</accession>
<gene>
    <name evidence="1" type="ORF">HWQ67_10550</name>
</gene>
<dbReference type="Proteomes" id="UP001196980">
    <property type="component" value="Unassembled WGS sequence"/>
</dbReference>
<protein>
    <submittedName>
        <fullName evidence="1">Uncharacterized protein</fullName>
    </submittedName>
</protein>
<dbReference type="EMBL" id="JABXWD010000184">
    <property type="protein sequence ID" value="MBV6342025.1"/>
    <property type="molecule type" value="Genomic_DNA"/>
</dbReference>
<organism evidence="1 2">
    <name type="scientific">Candidatus Magnetobacterium casense</name>
    <dbReference type="NCBI Taxonomy" id="1455061"/>
    <lineage>
        <taxon>Bacteria</taxon>
        <taxon>Pseudomonadati</taxon>
        <taxon>Nitrospirota</taxon>
        <taxon>Thermodesulfovibrionia</taxon>
        <taxon>Thermodesulfovibrionales</taxon>
        <taxon>Candidatus Magnetobacteriaceae</taxon>
        <taxon>Candidatus Magnetobacterium</taxon>
    </lineage>
</organism>
<proteinExistence type="predicted"/>
<reference evidence="1 2" key="1">
    <citation type="journal article" date="2020" name="J Geophys Res Biogeosci">
        <title>Magnetotaxis as an Adaptation to Enable Bacterial Shuttling of Microbial Sulfur and Sulfur Cycling Across Aquatic Oxic#Anoxic Interfaces.</title>
        <authorList>
            <person name="Li J."/>
            <person name="Liu P."/>
            <person name="Wang J."/>
            <person name="Roberts A.P."/>
            <person name="Pan Y."/>
        </authorList>
    </citation>
    <scope>NUCLEOTIDE SEQUENCE [LARGE SCALE GENOMIC DNA]</scope>
    <source>
        <strain evidence="1 2">MYR-1_YQ</strain>
    </source>
</reference>
<dbReference type="RefSeq" id="WP_218252654.1">
    <property type="nucleotide sequence ID" value="NZ_JABXWD010000184.1"/>
</dbReference>